<dbReference type="GO" id="GO:0030131">
    <property type="term" value="C:clathrin adaptor complex"/>
    <property type="evidence" value="ECO:0007669"/>
    <property type="project" value="InterPro"/>
</dbReference>
<dbReference type="OrthoDB" id="10254310at2759"/>
<keyword evidence="6" id="KW-0812">Transmembrane</keyword>
<evidence type="ECO:0000256" key="5">
    <source>
        <dbReference type="SAM" id="MobiDB-lite"/>
    </source>
</evidence>
<accession>A0A9K3L750</accession>
<reference evidence="9" key="1">
    <citation type="journal article" date="2021" name="Sci. Rep.">
        <title>Diploid genomic architecture of Nitzschia inconspicua, an elite biomass production diatom.</title>
        <authorList>
            <person name="Oliver A."/>
            <person name="Podell S."/>
            <person name="Pinowska A."/>
            <person name="Traller J.C."/>
            <person name="Smith S.R."/>
            <person name="McClure R."/>
            <person name="Beliaev A."/>
            <person name="Bohutskyi P."/>
            <person name="Hill E.A."/>
            <person name="Rabines A."/>
            <person name="Zheng H."/>
            <person name="Allen L.Z."/>
            <person name="Kuo A."/>
            <person name="Grigoriev I.V."/>
            <person name="Allen A.E."/>
            <person name="Hazlebeck D."/>
            <person name="Allen E.E."/>
        </authorList>
    </citation>
    <scope>NUCLEOTIDE SEQUENCE</scope>
    <source>
        <strain evidence="9">Hildebrandi</strain>
    </source>
</reference>
<protein>
    <submittedName>
        <fullName evidence="9">Armadillo-type fold</fullName>
    </submittedName>
</protein>
<keyword evidence="4 6" id="KW-0472">Membrane</keyword>
<evidence type="ECO:0000256" key="4">
    <source>
        <dbReference type="ARBA" id="ARBA00023136"/>
    </source>
</evidence>
<dbReference type="AlphaFoldDB" id="A0A9K3L750"/>
<keyword evidence="3" id="KW-0653">Protein transport</keyword>
<comment type="caution">
    <text evidence="9">The sequence shown here is derived from an EMBL/GenBank/DDBJ whole genome shotgun (WGS) entry which is preliminary data.</text>
</comment>
<keyword evidence="6" id="KW-1133">Transmembrane helix</keyword>
<dbReference type="InterPro" id="IPR002553">
    <property type="entry name" value="Clathrin/coatomer_adapt-like_N"/>
</dbReference>
<dbReference type="InterPro" id="IPR015151">
    <property type="entry name" value="B-adaptin_app_sub_C"/>
</dbReference>
<evidence type="ECO:0000256" key="6">
    <source>
        <dbReference type="SAM" id="Phobius"/>
    </source>
</evidence>
<evidence type="ECO:0000259" key="7">
    <source>
        <dbReference type="Pfam" id="PF01602"/>
    </source>
</evidence>
<evidence type="ECO:0000256" key="2">
    <source>
        <dbReference type="ARBA" id="ARBA00022448"/>
    </source>
</evidence>
<dbReference type="GO" id="GO:0016192">
    <property type="term" value="P:vesicle-mediated transport"/>
    <property type="evidence" value="ECO:0007669"/>
    <property type="project" value="InterPro"/>
</dbReference>
<feature type="transmembrane region" description="Helical" evidence="6">
    <location>
        <begin position="14"/>
        <end position="34"/>
    </location>
</feature>
<proteinExistence type="predicted"/>
<keyword evidence="10" id="KW-1185">Reference proteome</keyword>
<feature type="compositionally biased region" description="Polar residues" evidence="5">
    <location>
        <begin position="93"/>
        <end position="102"/>
    </location>
</feature>
<dbReference type="InterPro" id="IPR026739">
    <property type="entry name" value="AP_beta"/>
</dbReference>
<feature type="region of interest" description="Disordered" evidence="5">
    <location>
        <begin position="89"/>
        <end position="118"/>
    </location>
</feature>
<comment type="subcellular location">
    <subcellularLocation>
        <location evidence="1">Endomembrane system</location>
    </subcellularLocation>
</comment>
<dbReference type="GO" id="GO:0006886">
    <property type="term" value="P:intracellular protein transport"/>
    <property type="evidence" value="ECO:0007669"/>
    <property type="project" value="InterPro"/>
</dbReference>
<dbReference type="EMBL" id="JAGRRH010000015">
    <property type="protein sequence ID" value="KAG7357094.1"/>
    <property type="molecule type" value="Genomic_DNA"/>
</dbReference>
<sequence>MLQPTLRYASYRRFLITVNAALTFDLAASFVVVITQKQLRKDERTTASTSTTGDINTPIDWKIFASVPFCHIINIMSFPPPGVHTATPVHFPSQHSHTNTTIGAPPGPPNAGAPVPDSYFTESKKGEVNELRNLLRNFATERDQQRRRDIIKKVIAYMTLGIDVSRLFTEMMLAIETRDLVIKKMVYLYLCNYAYSHPELAQMCTNTLQKDCGNEDPMVRGLALRSLCSLNLPQMVEYISEPLRKSLQDHHAYVRKTGVMGILKLYYLDQDSFLECNFTDILYDMLRDVDPTVVANCIRVLNEVMAKSENGGMAINRAIMLHLLNRIHEFSEFDLVCVLELVPRYIPANAEEGFQIMNLLDPVLRTSSSSAVLATIQAFLSLADSTGSTPQEIQEIKEQVVSRIKAPLITLVASGSSEAEYVLLKQVEALVDLCPGAFDDEYRQFYIRFNEPTHVKYLKVQILPMLANPETAPDIVSELAEIVNVNNTLLSRLAIRSLAKIACRNTGGPGCAESIAQRMVEFLDLNVQHVQSEAATGLTLMIRTHPDLKPVCCMSLARTLKYVNEPSGKASIIWLLAECCDIVNDAPYALEKLIDNYDDLKDVQVKHNLLNATMKMFFARPPEVQRMLGRLLMKVTDDVSSQDLHDRGLLYYRLLKSGADPTSILAHVVNTKSVITGGHVFTEDDDKQLKQDLMREFNTLATVYGRASVNFIAPDFQVVYKKMPPEHPLDGGAMTAHHTDSGVPVAPQALPQPNGGHTAPAVPPPPDNMLGDLLGFDSPAPTLLPSVAPAATGFSLAAGFTMPPDDYQAKWTAIADSESMVEMVPIRAIPSGTDVVEAALNSVHVKTMASGELPTEFKFFLYAQEEGVNGSIFLIQSNISKDSEAAIILTFKVHNPLGLSSRDEDQSKVTQVAQLIQQTLG</sequence>
<evidence type="ECO:0000256" key="3">
    <source>
        <dbReference type="ARBA" id="ARBA00022927"/>
    </source>
</evidence>
<name>A0A9K3L750_9STRA</name>
<organism evidence="9 10">
    <name type="scientific">Nitzschia inconspicua</name>
    <dbReference type="NCBI Taxonomy" id="303405"/>
    <lineage>
        <taxon>Eukaryota</taxon>
        <taxon>Sar</taxon>
        <taxon>Stramenopiles</taxon>
        <taxon>Ochrophyta</taxon>
        <taxon>Bacillariophyta</taxon>
        <taxon>Bacillariophyceae</taxon>
        <taxon>Bacillariophycidae</taxon>
        <taxon>Bacillariales</taxon>
        <taxon>Bacillariaceae</taxon>
        <taxon>Nitzschia</taxon>
    </lineage>
</organism>
<gene>
    <name evidence="9" type="ORF">IV203_001782</name>
</gene>
<feature type="domain" description="Clathrin/coatomer adaptor adaptin-like N-terminal" evidence="7">
    <location>
        <begin position="125"/>
        <end position="657"/>
    </location>
</feature>
<evidence type="ECO:0000259" key="8">
    <source>
        <dbReference type="Pfam" id="PF09066"/>
    </source>
</evidence>
<dbReference type="Pfam" id="PF01602">
    <property type="entry name" value="Adaptin_N"/>
    <property type="match status" value="1"/>
</dbReference>
<feature type="domain" description="Beta-adaptin appendage C-terminal subdomain" evidence="8">
    <location>
        <begin position="801"/>
        <end position="895"/>
    </location>
</feature>
<evidence type="ECO:0000256" key="1">
    <source>
        <dbReference type="ARBA" id="ARBA00004308"/>
    </source>
</evidence>
<keyword evidence="2" id="KW-0813">Transport</keyword>
<dbReference type="GO" id="GO:0012505">
    <property type="term" value="C:endomembrane system"/>
    <property type="evidence" value="ECO:0007669"/>
    <property type="project" value="UniProtKB-SubCell"/>
</dbReference>
<evidence type="ECO:0000313" key="9">
    <source>
        <dbReference type="EMBL" id="KAG7357094.1"/>
    </source>
</evidence>
<dbReference type="Pfam" id="PF09066">
    <property type="entry name" value="B2-adapt-app_C"/>
    <property type="match status" value="1"/>
</dbReference>
<evidence type="ECO:0000313" key="10">
    <source>
        <dbReference type="Proteomes" id="UP000693970"/>
    </source>
</evidence>
<dbReference type="PANTHER" id="PTHR11134">
    <property type="entry name" value="ADAPTOR COMPLEX SUBUNIT BETA FAMILY MEMBER"/>
    <property type="match status" value="1"/>
</dbReference>
<dbReference type="Proteomes" id="UP000693970">
    <property type="component" value="Unassembled WGS sequence"/>
</dbReference>
<reference evidence="9" key="2">
    <citation type="submission" date="2021-04" db="EMBL/GenBank/DDBJ databases">
        <authorList>
            <person name="Podell S."/>
        </authorList>
    </citation>
    <scope>NUCLEOTIDE SEQUENCE</scope>
    <source>
        <strain evidence="9">Hildebrandi</strain>
    </source>
</reference>